<evidence type="ECO:0000256" key="1">
    <source>
        <dbReference type="SAM" id="SignalP"/>
    </source>
</evidence>
<accession>A0A6A6EYN3</accession>
<name>A0A6A6EYN3_9PEZI</name>
<dbReference type="EMBL" id="ML992737">
    <property type="protein sequence ID" value="KAF2206224.1"/>
    <property type="molecule type" value="Genomic_DNA"/>
</dbReference>
<sequence length="190" mass="19042">MLGALLLVAAALAGHVAAAGADAESVPLFIDNMNPNAQWAASIQNACNGSTTYVVSMTSAPFGNAGQVATITEGKDFFQVTSAAIYSETSATMHESCALDPAKASASCIVTVVDDNYGPTPLSKTISYNLTGTAYYVYGVAITAGVKHTASGGACLAKVNGAGSHSTSGSADVIILGSLLAIGVTGLLWM</sequence>
<dbReference type="OrthoDB" id="5242418at2759"/>
<reference evidence="2" key="1">
    <citation type="journal article" date="2020" name="Stud. Mycol.">
        <title>101 Dothideomycetes genomes: a test case for predicting lifestyles and emergence of pathogens.</title>
        <authorList>
            <person name="Haridas S."/>
            <person name="Albert R."/>
            <person name="Binder M."/>
            <person name="Bloem J."/>
            <person name="Labutti K."/>
            <person name="Salamov A."/>
            <person name="Andreopoulos B."/>
            <person name="Baker S."/>
            <person name="Barry K."/>
            <person name="Bills G."/>
            <person name="Bluhm B."/>
            <person name="Cannon C."/>
            <person name="Castanera R."/>
            <person name="Culley D."/>
            <person name="Daum C."/>
            <person name="Ezra D."/>
            <person name="Gonzalez J."/>
            <person name="Henrissat B."/>
            <person name="Kuo A."/>
            <person name="Liang C."/>
            <person name="Lipzen A."/>
            <person name="Lutzoni F."/>
            <person name="Magnuson J."/>
            <person name="Mondo S."/>
            <person name="Nolan M."/>
            <person name="Ohm R."/>
            <person name="Pangilinan J."/>
            <person name="Park H.-J."/>
            <person name="Ramirez L."/>
            <person name="Alfaro M."/>
            <person name="Sun H."/>
            <person name="Tritt A."/>
            <person name="Yoshinaga Y."/>
            <person name="Zwiers L.-H."/>
            <person name="Turgeon B."/>
            <person name="Goodwin S."/>
            <person name="Spatafora J."/>
            <person name="Crous P."/>
            <person name="Grigoriev I."/>
        </authorList>
    </citation>
    <scope>NUCLEOTIDE SEQUENCE</scope>
    <source>
        <strain evidence="2">SCOH1-5</strain>
    </source>
</reference>
<proteinExistence type="predicted"/>
<feature type="signal peptide" evidence="1">
    <location>
        <begin position="1"/>
        <end position="18"/>
    </location>
</feature>
<protein>
    <submittedName>
        <fullName evidence="2">Uncharacterized protein</fullName>
    </submittedName>
</protein>
<dbReference type="AlphaFoldDB" id="A0A6A6EYN3"/>
<keyword evidence="3" id="KW-1185">Reference proteome</keyword>
<keyword evidence="1" id="KW-0732">Signal</keyword>
<dbReference type="Proteomes" id="UP000799539">
    <property type="component" value="Unassembled WGS sequence"/>
</dbReference>
<evidence type="ECO:0000313" key="3">
    <source>
        <dbReference type="Proteomes" id="UP000799539"/>
    </source>
</evidence>
<organism evidence="2 3">
    <name type="scientific">Cercospora zeae-maydis SCOH1-5</name>
    <dbReference type="NCBI Taxonomy" id="717836"/>
    <lineage>
        <taxon>Eukaryota</taxon>
        <taxon>Fungi</taxon>
        <taxon>Dikarya</taxon>
        <taxon>Ascomycota</taxon>
        <taxon>Pezizomycotina</taxon>
        <taxon>Dothideomycetes</taxon>
        <taxon>Dothideomycetidae</taxon>
        <taxon>Mycosphaerellales</taxon>
        <taxon>Mycosphaerellaceae</taxon>
        <taxon>Cercospora</taxon>
    </lineage>
</organism>
<gene>
    <name evidence="2" type="ORF">CERZMDRAFT_53642</name>
</gene>
<evidence type="ECO:0000313" key="2">
    <source>
        <dbReference type="EMBL" id="KAF2206224.1"/>
    </source>
</evidence>
<feature type="chain" id="PRO_5025597869" evidence="1">
    <location>
        <begin position="19"/>
        <end position="190"/>
    </location>
</feature>